<proteinExistence type="predicted"/>
<evidence type="ECO:0000313" key="3">
    <source>
        <dbReference type="Proteomes" id="UP000298860"/>
    </source>
</evidence>
<protein>
    <submittedName>
        <fullName evidence="2">Uncharacterized protein</fullName>
    </submittedName>
</protein>
<keyword evidence="3" id="KW-1185">Reference proteome</keyword>
<organism evidence="2 3">
    <name type="scientific">Gandjariella thermophila</name>
    <dbReference type="NCBI Taxonomy" id="1931992"/>
    <lineage>
        <taxon>Bacteria</taxon>
        <taxon>Bacillati</taxon>
        <taxon>Actinomycetota</taxon>
        <taxon>Actinomycetes</taxon>
        <taxon>Pseudonocardiales</taxon>
        <taxon>Pseudonocardiaceae</taxon>
        <taxon>Gandjariella</taxon>
    </lineage>
</organism>
<feature type="region of interest" description="Disordered" evidence="1">
    <location>
        <begin position="211"/>
        <end position="234"/>
    </location>
</feature>
<comment type="caution">
    <text evidence="2">The sequence shown here is derived from an EMBL/GenBank/DDBJ whole genome shotgun (WGS) entry which is preliminary data.</text>
</comment>
<reference evidence="3" key="1">
    <citation type="submission" date="2019-04" db="EMBL/GenBank/DDBJ databases">
        <title>Draft genome sequence of Pseudonocardiaceae bacterium SL3-2-4.</title>
        <authorList>
            <person name="Ningsih F."/>
            <person name="Yokota A."/>
            <person name="Sakai Y."/>
            <person name="Nanatani K."/>
            <person name="Yabe S."/>
            <person name="Oetari A."/>
            <person name="Sjamsuridzal W."/>
        </authorList>
    </citation>
    <scope>NUCLEOTIDE SEQUENCE [LARGE SCALE GENOMIC DNA]</scope>
    <source>
        <strain evidence="3">SL3-2-4</strain>
    </source>
</reference>
<sequence length="234" mass="22836">MSTTAFPQTFTPTVTGPHTIYAVYDGASISCLPSVGTTTVTVTTGNPPPCTQTISGVQFGNVTTSGSLCLTPGSRVFGNVTVTGGTLNAQGAQVTGNVTVTGGTGVLVCTTSVGGNLTVTGVNGAVLIGDAGDDPGSACGGNRIAGSATLTNNTGSLEFSANQVGGNVMVNNNDTTTAATPPEPTATELEANTIRGNLGCFGNTVNGATVANNPTNDGNPNTVGGTRSGQCTGL</sequence>
<dbReference type="AlphaFoldDB" id="A0A4D4JH36"/>
<evidence type="ECO:0000313" key="2">
    <source>
        <dbReference type="EMBL" id="GDY33948.1"/>
    </source>
</evidence>
<name>A0A4D4JH36_9PSEU</name>
<gene>
    <name evidence="2" type="ORF">GTS_55810</name>
</gene>
<dbReference type="Proteomes" id="UP000298860">
    <property type="component" value="Unassembled WGS sequence"/>
</dbReference>
<evidence type="ECO:0000256" key="1">
    <source>
        <dbReference type="SAM" id="MobiDB-lite"/>
    </source>
</evidence>
<accession>A0A4D4JH36</accession>
<dbReference type="EMBL" id="BJFL01000069">
    <property type="protein sequence ID" value="GDY33948.1"/>
    <property type="molecule type" value="Genomic_DNA"/>
</dbReference>